<dbReference type="Gene3D" id="1.10.1020.10">
    <property type="entry name" value="Adenine-specific Methyltransferase, Domain 2"/>
    <property type="match status" value="1"/>
</dbReference>
<dbReference type="GO" id="GO:0032259">
    <property type="term" value="P:methylation"/>
    <property type="evidence" value="ECO:0007669"/>
    <property type="project" value="UniProtKB-KW"/>
</dbReference>
<dbReference type="GO" id="GO:0006298">
    <property type="term" value="P:mismatch repair"/>
    <property type="evidence" value="ECO:0007669"/>
    <property type="project" value="TreeGrafter"/>
</dbReference>
<dbReference type="PIRSF" id="PIRSF000398">
    <property type="entry name" value="M_m6A_EcoRV"/>
    <property type="match status" value="1"/>
</dbReference>
<dbReference type="EMBL" id="AP014926">
    <property type="protein sequence ID" value="BAR97039.1"/>
    <property type="molecule type" value="Genomic_DNA"/>
</dbReference>
<dbReference type="AlphaFoldDB" id="A0AAD1F893"/>
<dbReference type="SUPFAM" id="SSF53335">
    <property type="entry name" value="S-adenosyl-L-methionine-dependent methyltransferases"/>
    <property type="match status" value="1"/>
</dbReference>
<organism evidence="8 9">
    <name type="scientific">Prevotella intermedia</name>
    <dbReference type="NCBI Taxonomy" id="28131"/>
    <lineage>
        <taxon>Bacteria</taxon>
        <taxon>Pseudomonadati</taxon>
        <taxon>Bacteroidota</taxon>
        <taxon>Bacteroidia</taxon>
        <taxon>Bacteroidales</taxon>
        <taxon>Prevotellaceae</taxon>
        <taxon>Prevotella</taxon>
    </lineage>
</organism>
<dbReference type="GO" id="GO:0043565">
    <property type="term" value="F:sequence-specific DNA binding"/>
    <property type="evidence" value="ECO:0007669"/>
    <property type="project" value="TreeGrafter"/>
</dbReference>
<dbReference type="EC" id="2.1.1.72" evidence="2 7"/>
<dbReference type="InterPro" id="IPR002052">
    <property type="entry name" value="DNA_methylase_N6_adenine_CS"/>
</dbReference>
<comment type="similarity">
    <text evidence="1 7">Belongs to the N(4)/N(6)-methyltransferase family.</text>
</comment>
<dbReference type="OMA" id="YNKIAYE"/>
<dbReference type="NCBIfam" id="TIGR00571">
    <property type="entry name" value="dam"/>
    <property type="match status" value="1"/>
</dbReference>
<dbReference type="InterPro" id="IPR012327">
    <property type="entry name" value="MeTrfase_D12"/>
</dbReference>
<evidence type="ECO:0000313" key="9">
    <source>
        <dbReference type="Proteomes" id="UP000067008"/>
    </source>
</evidence>
<dbReference type="GO" id="GO:1904047">
    <property type="term" value="F:S-adenosyl-L-methionine binding"/>
    <property type="evidence" value="ECO:0007669"/>
    <property type="project" value="TreeGrafter"/>
</dbReference>
<gene>
    <name evidence="8" type="ORF">PI172_2311</name>
</gene>
<dbReference type="PANTHER" id="PTHR30481:SF3">
    <property type="entry name" value="DNA ADENINE METHYLASE"/>
    <property type="match status" value="1"/>
</dbReference>
<dbReference type="REBASE" id="115660">
    <property type="entry name" value="M2.Pin172ORF2310P"/>
</dbReference>
<dbReference type="InterPro" id="IPR029063">
    <property type="entry name" value="SAM-dependent_MTases_sf"/>
</dbReference>
<proteinExistence type="inferred from homology"/>
<evidence type="ECO:0000256" key="1">
    <source>
        <dbReference type="ARBA" id="ARBA00006594"/>
    </source>
</evidence>
<dbReference type="InterPro" id="IPR023095">
    <property type="entry name" value="Ade_MeTrfase_dom_2"/>
</dbReference>
<dbReference type="PRINTS" id="PR00505">
    <property type="entry name" value="D12N6MTFRASE"/>
</dbReference>
<sequence>MLLFEEDTDEHIRLQQMVSRYKYIGSPLNYIGGKGKLLPQILPLFPKNISTFVDLFCGGCNVGINVEAEYVIFNDNLTFLIDLYKEFQCISTEEVLSHIINRIKQFELSQTNSDGYLHLREKYNIERQALDLFVLIAFSFNHQIRFNNSHEFNTPFGRERSCFNEHMKKKLIGFLYAVHSKNVAFSSLDFKKFHFEVLNTTDFVYADPPYLITTGTYNDGKRGFTGWNEKEEKALLDILEQLNSRHIRFALSNVTEHKGRENKILKAWIAEHGFVVNRLQKSYNNSNYHTNNCDKGETVEVLVTNYSPKKR</sequence>
<evidence type="ECO:0000313" key="8">
    <source>
        <dbReference type="EMBL" id="BAR97039.1"/>
    </source>
</evidence>
<dbReference type="GO" id="GO:0009007">
    <property type="term" value="F:site-specific DNA-methyltransferase (adenine-specific) activity"/>
    <property type="evidence" value="ECO:0007669"/>
    <property type="project" value="UniProtKB-UniRule"/>
</dbReference>
<dbReference type="InterPro" id="IPR012263">
    <property type="entry name" value="M_m6A_EcoRV"/>
</dbReference>
<evidence type="ECO:0000256" key="3">
    <source>
        <dbReference type="ARBA" id="ARBA00022603"/>
    </source>
</evidence>
<accession>A0AAD1F893</accession>
<evidence type="ECO:0000256" key="7">
    <source>
        <dbReference type="RuleBase" id="RU361257"/>
    </source>
</evidence>
<dbReference type="RefSeq" id="WP_014708477.1">
    <property type="nucleotide sequence ID" value="NZ_AP014926.1"/>
</dbReference>
<keyword evidence="5 7" id="KW-0949">S-adenosyl-L-methionine</keyword>
<dbReference type="Proteomes" id="UP000067008">
    <property type="component" value="Chromosome 1"/>
</dbReference>
<name>A0AAD1F893_PREIN</name>
<evidence type="ECO:0000256" key="6">
    <source>
        <dbReference type="ARBA" id="ARBA00047942"/>
    </source>
</evidence>
<dbReference type="Gene3D" id="3.40.50.150">
    <property type="entry name" value="Vaccinia Virus protein VP39"/>
    <property type="match status" value="1"/>
</dbReference>
<comment type="catalytic activity">
    <reaction evidence="6 7">
        <text>a 2'-deoxyadenosine in DNA + S-adenosyl-L-methionine = an N(6)-methyl-2'-deoxyadenosine in DNA + S-adenosyl-L-homocysteine + H(+)</text>
        <dbReference type="Rhea" id="RHEA:15197"/>
        <dbReference type="Rhea" id="RHEA-COMP:12418"/>
        <dbReference type="Rhea" id="RHEA-COMP:12419"/>
        <dbReference type="ChEBI" id="CHEBI:15378"/>
        <dbReference type="ChEBI" id="CHEBI:57856"/>
        <dbReference type="ChEBI" id="CHEBI:59789"/>
        <dbReference type="ChEBI" id="CHEBI:90615"/>
        <dbReference type="ChEBI" id="CHEBI:90616"/>
        <dbReference type="EC" id="2.1.1.72"/>
    </reaction>
</comment>
<protein>
    <recommendedName>
        <fullName evidence="2 7">Site-specific DNA-methyltransferase (adenine-specific)</fullName>
        <ecNumber evidence="2 7">2.1.1.72</ecNumber>
    </recommendedName>
</protein>
<reference evidence="8 9" key="1">
    <citation type="submission" date="2015-07" db="EMBL/GenBank/DDBJ databases">
        <title>Complete genome sequence of Prevotella intermedia strain 17-2.</title>
        <authorList>
            <person name="Nambu T."/>
        </authorList>
    </citation>
    <scope>NUCLEOTIDE SEQUENCE [LARGE SCALE GENOMIC DNA]</scope>
    <source>
        <strain evidence="8 9">17-2</strain>
    </source>
</reference>
<evidence type="ECO:0000256" key="5">
    <source>
        <dbReference type="ARBA" id="ARBA00022691"/>
    </source>
</evidence>
<keyword evidence="3 7" id="KW-0489">Methyltransferase</keyword>
<dbReference type="PROSITE" id="PS00092">
    <property type="entry name" value="N6_MTASE"/>
    <property type="match status" value="1"/>
</dbReference>
<evidence type="ECO:0000256" key="4">
    <source>
        <dbReference type="ARBA" id="ARBA00022679"/>
    </source>
</evidence>
<keyword evidence="4 7" id="KW-0808">Transferase</keyword>
<dbReference type="Pfam" id="PF02086">
    <property type="entry name" value="MethyltransfD12"/>
    <property type="match status" value="1"/>
</dbReference>
<dbReference type="PANTHER" id="PTHR30481">
    <property type="entry name" value="DNA ADENINE METHYLASE"/>
    <property type="match status" value="1"/>
</dbReference>
<evidence type="ECO:0000256" key="2">
    <source>
        <dbReference type="ARBA" id="ARBA00011900"/>
    </source>
</evidence>
<dbReference type="GO" id="GO:0009307">
    <property type="term" value="P:DNA restriction-modification system"/>
    <property type="evidence" value="ECO:0007669"/>
    <property type="project" value="InterPro"/>
</dbReference>